<feature type="region of interest" description="Disordered" evidence="12">
    <location>
        <begin position="1"/>
        <end position="30"/>
    </location>
</feature>
<evidence type="ECO:0000256" key="1">
    <source>
        <dbReference type="ARBA" id="ARBA00004123"/>
    </source>
</evidence>
<dbReference type="AlphaFoldDB" id="A0ABD1X9H4"/>
<dbReference type="GO" id="GO:0042393">
    <property type="term" value="F:histone binding"/>
    <property type="evidence" value="ECO:0007669"/>
    <property type="project" value="UniProtKB-UniRule"/>
</dbReference>
<sequence length="137" mass="15075">MDDLSAEETVPVRLSRAQKDKKKVDERSNISDLPAKDLNIGQHTSDINDLPTIVEVVTGAEAARETSSRQPKRVNTSATGASLCGACGNNYGTEVFWICCDVCGRWFHGTCVNITRAEAEHIEKYKCLTCSNERARV</sequence>
<dbReference type="InterPro" id="IPR045104">
    <property type="entry name" value="Alfin"/>
</dbReference>
<dbReference type="PROSITE" id="PS01359">
    <property type="entry name" value="ZF_PHD_1"/>
    <property type="match status" value="1"/>
</dbReference>
<dbReference type="GO" id="GO:0006355">
    <property type="term" value="P:regulation of DNA-templated transcription"/>
    <property type="evidence" value="ECO:0007669"/>
    <property type="project" value="UniProtKB-UniRule"/>
</dbReference>
<keyword evidence="4 10" id="KW-0863">Zinc-finger</keyword>
<dbReference type="GO" id="GO:0005634">
    <property type="term" value="C:nucleus"/>
    <property type="evidence" value="ECO:0007669"/>
    <property type="project" value="UniProtKB-SubCell"/>
</dbReference>
<dbReference type="GO" id="GO:0006325">
    <property type="term" value="P:chromatin organization"/>
    <property type="evidence" value="ECO:0007669"/>
    <property type="project" value="UniProtKB-UniRule"/>
</dbReference>
<evidence type="ECO:0000256" key="2">
    <source>
        <dbReference type="ARBA" id="ARBA00010445"/>
    </source>
</evidence>
<evidence type="ECO:0000259" key="13">
    <source>
        <dbReference type="PROSITE" id="PS50016"/>
    </source>
</evidence>
<dbReference type="PROSITE" id="PS50016">
    <property type="entry name" value="ZF_PHD_2"/>
    <property type="match status" value="1"/>
</dbReference>
<evidence type="ECO:0000256" key="3">
    <source>
        <dbReference type="ARBA" id="ARBA00022723"/>
    </source>
</evidence>
<reference evidence="15" key="1">
    <citation type="submission" date="2024-07" db="EMBL/GenBank/DDBJ databases">
        <title>Two chromosome-level genome assemblies of Korean endemic species Abeliophyllum distichum and Forsythia ovata (Oleaceae).</title>
        <authorList>
            <person name="Jang H."/>
        </authorList>
    </citation>
    <scope>NUCLEOTIDE SEQUENCE [LARGE SCALE GENOMIC DNA]</scope>
</reference>
<evidence type="ECO:0000313" key="15">
    <source>
        <dbReference type="Proteomes" id="UP001604277"/>
    </source>
</evidence>
<dbReference type="Pfam" id="PF00628">
    <property type="entry name" value="PHD"/>
    <property type="match status" value="1"/>
</dbReference>
<dbReference type="SUPFAM" id="SSF57903">
    <property type="entry name" value="FYVE/PHD zinc finger"/>
    <property type="match status" value="1"/>
</dbReference>
<keyword evidence="5 11" id="KW-0862">Zinc</keyword>
<dbReference type="InterPro" id="IPR019787">
    <property type="entry name" value="Znf_PHD-finger"/>
</dbReference>
<dbReference type="FunFam" id="3.30.40.10:FF:000306">
    <property type="entry name" value="PHD finger alfin-like protein"/>
    <property type="match status" value="1"/>
</dbReference>
<gene>
    <name evidence="14" type="ORF">Fot_03064</name>
</gene>
<evidence type="ECO:0000256" key="9">
    <source>
        <dbReference type="ARBA" id="ARBA00023242"/>
    </source>
</evidence>
<keyword evidence="8 11" id="KW-0804">Transcription</keyword>
<dbReference type="SMART" id="SM00249">
    <property type="entry name" value="PHD"/>
    <property type="match status" value="1"/>
</dbReference>
<evidence type="ECO:0000256" key="12">
    <source>
        <dbReference type="SAM" id="MobiDB-lite"/>
    </source>
</evidence>
<name>A0ABD1X9H4_9LAMI</name>
<organism evidence="14 15">
    <name type="scientific">Forsythia ovata</name>
    <dbReference type="NCBI Taxonomy" id="205694"/>
    <lineage>
        <taxon>Eukaryota</taxon>
        <taxon>Viridiplantae</taxon>
        <taxon>Streptophyta</taxon>
        <taxon>Embryophyta</taxon>
        <taxon>Tracheophyta</taxon>
        <taxon>Spermatophyta</taxon>
        <taxon>Magnoliopsida</taxon>
        <taxon>eudicotyledons</taxon>
        <taxon>Gunneridae</taxon>
        <taxon>Pentapetalae</taxon>
        <taxon>asterids</taxon>
        <taxon>lamiids</taxon>
        <taxon>Lamiales</taxon>
        <taxon>Oleaceae</taxon>
        <taxon>Forsythieae</taxon>
        <taxon>Forsythia</taxon>
    </lineage>
</organism>
<evidence type="ECO:0000313" key="14">
    <source>
        <dbReference type="EMBL" id="KAL2558325.1"/>
    </source>
</evidence>
<dbReference type="Gene3D" id="3.30.40.10">
    <property type="entry name" value="Zinc/RING finger domain, C3HC4 (zinc finger)"/>
    <property type="match status" value="1"/>
</dbReference>
<evidence type="ECO:0000256" key="10">
    <source>
        <dbReference type="PROSITE-ProRule" id="PRU00146"/>
    </source>
</evidence>
<dbReference type="EMBL" id="JBFOLJ010000001">
    <property type="protein sequence ID" value="KAL2558325.1"/>
    <property type="molecule type" value="Genomic_DNA"/>
</dbReference>
<evidence type="ECO:0000256" key="5">
    <source>
        <dbReference type="ARBA" id="ARBA00022833"/>
    </source>
</evidence>
<comment type="subunit">
    <text evidence="11">Interacts with H3K4me3 and to a lesser extent with H3K4me2.</text>
</comment>
<comment type="function">
    <text evidence="11">Histone-binding component that specifically recognizes H3 tails trimethylated on 'Lys-4' (H3K4me3), which mark transcription start sites of virtually all active genes.</text>
</comment>
<comment type="domain">
    <text evidence="11">The PHD-type zinc finger mediates the binding to H3K4me3.</text>
</comment>
<dbReference type="PANTHER" id="PTHR12321:SF172">
    <property type="entry name" value="PHD FINGER PROTEIN ALFIN-LIKE 9"/>
    <property type="match status" value="1"/>
</dbReference>
<evidence type="ECO:0000256" key="8">
    <source>
        <dbReference type="ARBA" id="ARBA00023163"/>
    </source>
</evidence>
<dbReference type="InterPro" id="IPR001965">
    <property type="entry name" value="Znf_PHD"/>
</dbReference>
<feature type="domain" description="PHD-type" evidence="13">
    <location>
        <begin position="81"/>
        <end position="133"/>
    </location>
</feature>
<dbReference type="PANTHER" id="PTHR12321">
    <property type="entry name" value="CPG BINDING PROTEIN"/>
    <property type="match status" value="1"/>
</dbReference>
<comment type="similarity">
    <text evidence="2 11">Belongs to the Alfin family.</text>
</comment>
<comment type="caution">
    <text evidence="14">The sequence shown here is derived from an EMBL/GenBank/DDBJ whole genome shotgun (WGS) entry which is preliminary data.</text>
</comment>
<evidence type="ECO:0000256" key="7">
    <source>
        <dbReference type="ARBA" id="ARBA00023015"/>
    </source>
</evidence>
<dbReference type="Proteomes" id="UP001604277">
    <property type="component" value="Unassembled WGS sequence"/>
</dbReference>
<dbReference type="InterPro" id="IPR019786">
    <property type="entry name" value="Zinc_finger_PHD-type_CS"/>
</dbReference>
<comment type="subcellular location">
    <subcellularLocation>
        <location evidence="1 11">Nucleus</location>
    </subcellularLocation>
</comment>
<keyword evidence="15" id="KW-1185">Reference proteome</keyword>
<dbReference type="InterPro" id="IPR011011">
    <property type="entry name" value="Znf_FYVE_PHD"/>
</dbReference>
<dbReference type="InterPro" id="IPR013083">
    <property type="entry name" value="Znf_RING/FYVE/PHD"/>
</dbReference>
<keyword evidence="3 11" id="KW-0479">Metal-binding</keyword>
<keyword evidence="6 11" id="KW-0156">Chromatin regulator</keyword>
<evidence type="ECO:0000256" key="11">
    <source>
        <dbReference type="RuleBase" id="RU369089"/>
    </source>
</evidence>
<dbReference type="GO" id="GO:0008270">
    <property type="term" value="F:zinc ion binding"/>
    <property type="evidence" value="ECO:0007669"/>
    <property type="project" value="UniProtKB-KW"/>
</dbReference>
<keyword evidence="9 11" id="KW-0539">Nucleus</keyword>
<proteinExistence type="inferred from homology"/>
<keyword evidence="7 11" id="KW-0805">Transcription regulation</keyword>
<protein>
    <recommendedName>
        <fullName evidence="11">PHD finger protein ALFIN-LIKE</fullName>
    </recommendedName>
</protein>
<accession>A0ABD1X9H4</accession>
<evidence type="ECO:0000256" key="6">
    <source>
        <dbReference type="ARBA" id="ARBA00022853"/>
    </source>
</evidence>
<evidence type="ECO:0000256" key="4">
    <source>
        <dbReference type="ARBA" id="ARBA00022771"/>
    </source>
</evidence>